<dbReference type="FunFam" id="1.10.472.10:FF:000060">
    <property type="entry name" value="D6-type cyclin"/>
    <property type="match status" value="1"/>
</dbReference>
<comment type="caution">
    <text evidence="9">The sequence shown here is derived from an EMBL/GenBank/DDBJ whole genome shotgun (WGS) entry which is preliminary data.</text>
</comment>
<feature type="domain" description="Cyclin-like" evidence="7">
    <location>
        <begin position="79"/>
        <end position="180"/>
    </location>
</feature>
<feature type="compositionally biased region" description="Polar residues" evidence="6">
    <location>
        <begin position="337"/>
        <end position="347"/>
    </location>
</feature>
<keyword evidence="3 5" id="KW-0195">Cyclin</keyword>
<evidence type="ECO:0000313" key="10">
    <source>
        <dbReference type="Proteomes" id="UP001179952"/>
    </source>
</evidence>
<dbReference type="Gene3D" id="1.10.472.10">
    <property type="entry name" value="Cyclin-like"/>
    <property type="match status" value="2"/>
</dbReference>
<gene>
    <name evidence="9" type="ORF">QJS04_geneDACA006230</name>
</gene>
<dbReference type="InterPro" id="IPR036915">
    <property type="entry name" value="Cyclin-like_sf"/>
</dbReference>
<dbReference type="InterPro" id="IPR013763">
    <property type="entry name" value="Cyclin-like_dom"/>
</dbReference>
<proteinExistence type="inferred from homology"/>
<keyword evidence="10" id="KW-1185">Reference proteome</keyword>
<dbReference type="InterPro" id="IPR006671">
    <property type="entry name" value="Cyclin_N"/>
</dbReference>
<reference evidence="9" key="2">
    <citation type="submission" date="2023-06" db="EMBL/GenBank/DDBJ databases">
        <authorList>
            <person name="Ma L."/>
            <person name="Liu K.-W."/>
            <person name="Li Z."/>
            <person name="Hsiao Y.-Y."/>
            <person name="Qi Y."/>
            <person name="Fu T."/>
            <person name="Tang G."/>
            <person name="Zhang D."/>
            <person name="Sun W.-H."/>
            <person name="Liu D.-K."/>
            <person name="Li Y."/>
            <person name="Chen G.-Z."/>
            <person name="Liu X.-D."/>
            <person name="Liao X.-Y."/>
            <person name="Jiang Y.-T."/>
            <person name="Yu X."/>
            <person name="Hao Y."/>
            <person name="Huang J."/>
            <person name="Zhao X.-W."/>
            <person name="Ke S."/>
            <person name="Chen Y.-Y."/>
            <person name="Wu W.-L."/>
            <person name="Hsu J.-L."/>
            <person name="Lin Y.-F."/>
            <person name="Huang M.-D."/>
            <person name="Li C.-Y."/>
            <person name="Huang L."/>
            <person name="Wang Z.-W."/>
            <person name="Zhao X."/>
            <person name="Zhong W.-Y."/>
            <person name="Peng D.-H."/>
            <person name="Ahmad S."/>
            <person name="Lan S."/>
            <person name="Zhang J.-S."/>
            <person name="Tsai W.-C."/>
            <person name="Van De Peer Y."/>
            <person name="Liu Z.-J."/>
        </authorList>
    </citation>
    <scope>NUCLEOTIDE SEQUENCE</scope>
    <source>
        <strain evidence="9">SCP</strain>
        <tissue evidence="9">Leaves</tissue>
    </source>
</reference>
<evidence type="ECO:0000313" key="9">
    <source>
        <dbReference type="EMBL" id="KAK1269422.1"/>
    </source>
</evidence>
<evidence type="ECO:0000256" key="6">
    <source>
        <dbReference type="SAM" id="MobiDB-lite"/>
    </source>
</evidence>
<dbReference type="PANTHER" id="PTHR10177">
    <property type="entry name" value="CYCLINS"/>
    <property type="match status" value="1"/>
</dbReference>
<feature type="region of interest" description="Disordered" evidence="6">
    <location>
        <begin position="301"/>
        <end position="347"/>
    </location>
</feature>
<feature type="domain" description="Cyclin-like" evidence="7">
    <location>
        <begin position="193"/>
        <end position="272"/>
    </location>
</feature>
<keyword evidence="4" id="KW-0131">Cell cycle</keyword>
<dbReference type="InterPro" id="IPR048258">
    <property type="entry name" value="Cyclins_cyclin-box"/>
</dbReference>
<dbReference type="SMART" id="SM01332">
    <property type="entry name" value="Cyclin_C"/>
    <property type="match status" value="1"/>
</dbReference>
<feature type="compositionally biased region" description="Low complexity" evidence="6">
    <location>
        <begin position="301"/>
        <end position="322"/>
    </location>
</feature>
<reference evidence="9" key="1">
    <citation type="journal article" date="2023" name="Nat. Commun.">
        <title>Diploid and tetraploid genomes of Acorus and the evolution of monocots.</title>
        <authorList>
            <person name="Ma L."/>
            <person name="Liu K.W."/>
            <person name="Li Z."/>
            <person name="Hsiao Y.Y."/>
            <person name="Qi Y."/>
            <person name="Fu T."/>
            <person name="Tang G.D."/>
            <person name="Zhang D."/>
            <person name="Sun W.H."/>
            <person name="Liu D.K."/>
            <person name="Li Y."/>
            <person name="Chen G.Z."/>
            <person name="Liu X.D."/>
            <person name="Liao X.Y."/>
            <person name="Jiang Y.T."/>
            <person name="Yu X."/>
            <person name="Hao Y."/>
            <person name="Huang J."/>
            <person name="Zhao X.W."/>
            <person name="Ke S."/>
            <person name="Chen Y.Y."/>
            <person name="Wu W.L."/>
            <person name="Hsu J.L."/>
            <person name="Lin Y.F."/>
            <person name="Huang M.D."/>
            <person name="Li C.Y."/>
            <person name="Huang L."/>
            <person name="Wang Z.W."/>
            <person name="Zhao X."/>
            <person name="Zhong W.Y."/>
            <person name="Peng D.H."/>
            <person name="Ahmad S."/>
            <person name="Lan S."/>
            <person name="Zhang J.S."/>
            <person name="Tsai W.C."/>
            <person name="Van de Peer Y."/>
            <person name="Liu Z.J."/>
        </authorList>
    </citation>
    <scope>NUCLEOTIDE SEQUENCE</scope>
    <source>
        <strain evidence="9">SCP</strain>
    </source>
</reference>
<dbReference type="SUPFAM" id="SSF47954">
    <property type="entry name" value="Cyclin-like"/>
    <property type="match status" value="2"/>
</dbReference>
<protein>
    <submittedName>
        <fullName evidence="9">Cyclin-D4-1</fullName>
    </submittedName>
</protein>
<dbReference type="Pfam" id="PF02984">
    <property type="entry name" value="Cyclin_C"/>
    <property type="match status" value="1"/>
</dbReference>
<dbReference type="SMART" id="SM00385">
    <property type="entry name" value="CYCLIN"/>
    <property type="match status" value="2"/>
</dbReference>
<dbReference type="InterPro" id="IPR039361">
    <property type="entry name" value="Cyclin"/>
</dbReference>
<evidence type="ECO:0000256" key="4">
    <source>
        <dbReference type="ARBA" id="ARBA00023306"/>
    </source>
</evidence>
<evidence type="ECO:0000256" key="5">
    <source>
        <dbReference type="RuleBase" id="RU000383"/>
    </source>
</evidence>
<comment type="similarity">
    <text evidence="1">Belongs to the cyclin family. Cyclin D subfamily.</text>
</comment>
<accession>A0AAV9B061</accession>
<evidence type="ECO:0000256" key="1">
    <source>
        <dbReference type="ARBA" id="ARBA00009065"/>
    </source>
</evidence>
<evidence type="ECO:0000259" key="8">
    <source>
        <dbReference type="SMART" id="SM01332"/>
    </source>
</evidence>
<name>A0AAV9B061_ACOGR</name>
<evidence type="ECO:0000256" key="3">
    <source>
        <dbReference type="ARBA" id="ARBA00023127"/>
    </source>
</evidence>
<feature type="domain" description="Cyclin C-terminal" evidence="8">
    <location>
        <begin position="189"/>
        <end position="304"/>
    </location>
</feature>
<organism evidence="9 10">
    <name type="scientific">Acorus gramineus</name>
    <name type="common">Dwarf sweet flag</name>
    <dbReference type="NCBI Taxonomy" id="55184"/>
    <lineage>
        <taxon>Eukaryota</taxon>
        <taxon>Viridiplantae</taxon>
        <taxon>Streptophyta</taxon>
        <taxon>Embryophyta</taxon>
        <taxon>Tracheophyta</taxon>
        <taxon>Spermatophyta</taxon>
        <taxon>Magnoliopsida</taxon>
        <taxon>Liliopsida</taxon>
        <taxon>Acoraceae</taxon>
        <taxon>Acorus</taxon>
    </lineage>
</organism>
<dbReference type="Pfam" id="PF00134">
    <property type="entry name" value="Cyclin_N"/>
    <property type="match status" value="1"/>
</dbReference>
<dbReference type="AlphaFoldDB" id="A0AAV9B061"/>
<dbReference type="EMBL" id="JAUJYN010000006">
    <property type="protein sequence ID" value="KAK1269422.1"/>
    <property type="molecule type" value="Genomic_DNA"/>
</dbReference>
<evidence type="ECO:0000259" key="7">
    <source>
        <dbReference type="SMART" id="SM00385"/>
    </source>
</evidence>
<evidence type="ECO:0000256" key="2">
    <source>
        <dbReference type="ARBA" id="ARBA00022618"/>
    </source>
</evidence>
<keyword evidence="2" id="KW-0132">Cell division</keyword>
<dbReference type="GO" id="GO:0051301">
    <property type="term" value="P:cell division"/>
    <property type="evidence" value="ECO:0007669"/>
    <property type="project" value="UniProtKB-KW"/>
</dbReference>
<dbReference type="PROSITE" id="PS00292">
    <property type="entry name" value="CYCLINS"/>
    <property type="match status" value="1"/>
</dbReference>
<dbReference type="InterPro" id="IPR004367">
    <property type="entry name" value="Cyclin_C-dom"/>
</dbReference>
<dbReference type="CDD" id="cd20543">
    <property type="entry name" value="CYCLIN_AtCycD-like_rpt1"/>
    <property type="match status" value="1"/>
</dbReference>
<dbReference type="Proteomes" id="UP001179952">
    <property type="component" value="Unassembled WGS sequence"/>
</dbReference>
<sequence>MSPSPESLTASSLYCAEDADEVASWGTESSIFDGVGDDEINDDRSISGLLSSEVDHMPSPDYLSLLRCLNSTSRQDAINWMLKVHSFYRFRPVTAYLSVNYLDRFLSSNTLPVRRPVMAGATEPDRETRWPYQLLAVACVSLAAKMEETHVPLMLDLQLFEPRFVFEPKTVRRMELLVMSSLQWRLRSVTPFDFIPFFADRRRLEHVFLARVSGLVNKTLRVVDFVGFRPSVVAAAAVTCAAGEPGESASLHALVSEDSVRDCRRLMEEYLVDTCPSAWLKPEAESAPRSPVGVLDAAACGSCDSGSSVSDGASRSGAAAAAPGKRRKLCESGRFAGTTNDSTADDP</sequence>